<feature type="transmembrane region" description="Helical" evidence="1">
    <location>
        <begin position="97"/>
        <end position="115"/>
    </location>
</feature>
<proteinExistence type="predicted"/>
<feature type="transmembrane region" description="Helical" evidence="1">
    <location>
        <begin position="127"/>
        <end position="147"/>
    </location>
</feature>
<feature type="transmembrane region" description="Helical" evidence="1">
    <location>
        <begin position="44"/>
        <end position="62"/>
    </location>
</feature>
<comment type="caution">
    <text evidence="2">The sequence shown here is derived from an EMBL/GenBank/DDBJ whole genome shotgun (WGS) entry which is preliminary data.</text>
</comment>
<dbReference type="Proteomes" id="UP001597542">
    <property type="component" value="Unassembled WGS sequence"/>
</dbReference>
<gene>
    <name evidence="2" type="ORF">ACFSUT_30230</name>
</gene>
<keyword evidence="1" id="KW-0472">Membrane</keyword>
<evidence type="ECO:0000256" key="1">
    <source>
        <dbReference type="SAM" id="Phobius"/>
    </source>
</evidence>
<keyword evidence="1" id="KW-1133">Transmembrane helix</keyword>
<organism evidence="2 3">
    <name type="scientific">Amycolatopsis albidoflavus</name>
    <dbReference type="NCBI Taxonomy" id="102226"/>
    <lineage>
        <taxon>Bacteria</taxon>
        <taxon>Bacillati</taxon>
        <taxon>Actinomycetota</taxon>
        <taxon>Actinomycetes</taxon>
        <taxon>Pseudonocardiales</taxon>
        <taxon>Pseudonocardiaceae</taxon>
        <taxon>Amycolatopsis</taxon>
    </lineage>
</organism>
<feature type="transmembrane region" description="Helical" evidence="1">
    <location>
        <begin position="74"/>
        <end position="91"/>
    </location>
</feature>
<dbReference type="EMBL" id="JBHUKQ010000015">
    <property type="protein sequence ID" value="MFD2484587.1"/>
    <property type="molecule type" value="Genomic_DNA"/>
</dbReference>
<evidence type="ECO:0008006" key="4">
    <source>
        <dbReference type="Google" id="ProtNLM"/>
    </source>
</evidence>
<protein>
    <recommendedName>
        <fullName evidence="4">Integral membrane protein</fullName>
    </recommendedName>
</protein>
<evidence type="ECO:0000313" key="3">
    <source>
        <dbReference type="Proteomes" id="UP001597542"/>
    </source>
</evidence>
<keyword evidence="1" id="KW-0812">Transmembrane</keyword>
<dbReference type="RefSeq" id="WP_344275536.1">
    <property type="nucleotide sequence ID" value="NZ_BAAAHV010000012.1"/>
</dbReference>
<evidence type="ECO:0000313" key="2">
    <source>
        <dbReference type="EMBL" id="MFD2484587.1"/>
    </source>
</evidence>
<accession>A0ABW5I5S8</accession>
<sequence length="200" mass="21307">MRRLSSSERHAADYPAHRLAVDLPIAALLIASLAHWIRGAPADGVIFFAAAILLLFTERHSTAADALLAPSTRLPGTSLIAAAALVALVFGRQTVPMFLTIAAIGIGALVVEWRDPSLPPQPVPHRGWLWVALAISWCLWELVSFIYEQAAGGLSLTHPTMSDLVDPMLDNRVVQALALGVWVAAGLAMLRAAAAARRTA</sequence>
<reference evidence="3" key="1">
    <citation type="journal article" date="2019" name="Int. J. Syst. Evol. Microbiol.">
        <title>The Global Catalogue of Microorganisms (GCM) 10K type strain sequencing project: providing services to taxonomists for standard genome sequencing and annotation.</title>
        <authorList>
            <consortium name="The Broad Institute Genomics Platform"/>
            <consortium name="The Broad Institute Genome Sequencing Center for Infectious Disease"/>
            <person name="Wu L."/>
            <person name="Ma J."/>
        </authorList>
    </citation>
    <scope>NUCLEOTIDE SEQUENCE [LARGE SCALE GENOMIC DNA]</scope>
    <source>
        <strain evidence="3">CGMCC 4.7638</strain>
    </source>
</reference>
<feature type="transmembrane region" description="Helical" evidence="1">
    <location>
        <begin position="173"/>
        <end position="194"/>
    </location>
</feature>
<keyword evidence="3" id="KW-1185">Reference proteome</keyword>
<name>A0ABW5I5S8_9PSEU</name>